<evidence type="ECO:0000256" key="2">
    <source>
        <dbReference type="SAM" id="SignalP"/>
    </source>
</evidence>
<comment type="caution">
    <text evidence="3">The sequence shown here is derived from an EMBL/GenBank/DDBJ whole genome shotgun (WGS) entry which is preliminary data.</text>
</comment>
<feature type="chain" id="PRO_5040912902" evidence="2">
    <location>
        <begin position="27"/>
        <end position="483"/>
    </location>
</feature>
<dbReference type="AlphaFoldDB" id="A0A9X3LF75"/>
<proteinExistence type="predicted"/>
<keyword evidence="4" id="KW-1185">Reference proteome</keyword>
<dbReference type="Proteomes" id="UP001152173">
    <property type="component" value="Unassembled WGS sequence"/>
</dbReference>
<sequence length="483" mass="51084">MNNKLFGTTFAALLGSTVLFFGVTQAGTFVIDDLVFPSEEFGEQTYIGPYDVSNLPETEAAVTVQTGVKGWFDQATVQIKLQDAVVPFPLEAVQFNTDQTLKEAENGSKNELQFDVTEESVGTFLGQQFSPMIFSKEEIASVTKTIREQLAAGRKNQTIDITSTLLTSSTVETAVTNVTFNNIESSAGIRNLMTALNGYTINPKSTFSMLEFIETNDLGILTEQDLTIVASILYASVLQTNFGVDERSIGPVISTEVPLGFEASINRDLGVDFVFTNPNATGFTINLNGVGTGLNASLTGFPFVYQYETTISDKQEFLPKIIKQFSSFVEPNTVRVKTKGENGVQVAVYKNISSDSTIIETKEVSMDFYPPVHKVEIHPLTVTSPEASSGNGKSTDGSGNPTDGSTGTTGNSGTTTDGSNGQPSTGTGTDTGTSGGTGTTGDGSSTGGSSDTNDGSTSGTGSNDEDDSEPQYDKGGNIIPPSK</sequence>
<organism evidence="3 4">
    <name type="scientific">Paenisporosarcina quisquiliarum</name>
    <dbReference type="NCBI Taxonomy" id="365346"/>
    <lineage>
        <taxon>Bacteria</taxon>
        <taxon>Bacillati</taxon>
        <taxon>Bacillota</taxon>
        <taxon>Bacilli</taxon>
        <taxon>Bacillales</taxon>
        <taxon>Caryophanaceae</taxon>
        <taxon>Paenisporosarcina</taxon>
    </lineage>
</organism>
<gene>
    <name evidence="3" type="ORF">M9R32_03090</name>
</gene>
<feature type="signal peptide" evidence="2">
    <location>
        <begin position="1"/>
        <end position="26"/>
    </location>
</feature>
<feature type="compositionally biased region" description="Low complexity" evidence="1">
    <location>
        <begin position="447"/>
        <end position="462"/>
    </location>
</feature>
<feature type="compositionally biased region" description="Polar residues" evidence="1">
    <location>
        <begin position="382"/>
        <end position="393"/>
    </location>
</feature>
<keyword evidence="2" id="KW-0732">Signal</keyword>
<evidence type="ECO:0000313" key="4">
    <source>
        <dbReference type="Proteomes" id="UP001152173"/>
    </source>
</evidence>
<accession>A0A9X3LF75</accession>
<name>A0A9X3LF75_9BACL</name>
<feature type="region of interest" description="Disordered" evidence="1">
    <location>
        <begin position="382"/>
        <end position="483"/>
    </location>
</feature>
<dbReference type="EMBL" id="JAMKBJ010000002">
    <property type="protein sequence ID" value="MCZ8536179.1"/>
    <property type="molecule type" value="Genomic_DNA"/>
</dbReference>
<evidence type="ECO:0000313" key="3">
    <source>
        <dbReference type="EMBL" id="MCZ8536179.1"/>
    </source>
</evidence>
<feature type="compositionally biased region" description="Low complexity" evidence="1">
    <location>
        <begin position="394"/>
        <end position="432"/>
    </location>
</feature>
<evidence type="ECO:0000256" key="1">
    <source>
        <dbReference type="SAM" id="MobiDB-lite"/>
    </source>
</evidence>
<dbReference type="RefSeq" id="WP_269925285.1">
    <property type="nucleotide sequence ID" value="NZ_JAMKBJ010000002.1"/>
</dbReference>
<feature type="compositionally biased region" description="Gly residues" evidence="1">
    <location>
        <begin position="433"/>
        <end position="446"/>
    </location>
</feature>
<protein>
    <submittedName>
        <fullName evidence="3">VanW family protein</fullName>
    </submittedName>
</protein>
<reference evidence="3" key="1">
    <citation type="submission" date="2022-05" db="EMBL/GenBank/DDBJ databases">
        <authorList>
            <person name="Colautti A."/>
            <person name="Iacumin L."/>
        </authorList>
    </citation>
    <scope>NUCLEOTIDE SEQUENCE</scope>
    <source>
        <strain evidence="3">SK 55</strain>
    </source>
</reference>